<gene>
    <name evidence="8" type="ORF">ENQ77_08155</name>
    <name evidence="9" type="ORF">ENU66_01790</name>
</gene>
<protein>
    <recommendedName>
        <fullName evidence="6">Mutator family transposase</fullName>
    </recommendedName>
</protein>
<reference evidence="8" key="1">
    <citation type="journal article" date="2020" name="mSystems">
        <title>Genome- and Community-Level Interaction Insights into Carbon Utilization and Element Cycling Functions of Hydrothermarchaeota in Hydrothermal Sediment.</title>
        <authorList>
            <person name="Zhou Z."/>
            <person name="Liu Y."/>
            <person name="Xu W."/>
            <person name="Pan J."/>
            <person name="Luo Z.H."/>
            <person name="Li M."/>
        </authorList>
    </citation>
    <scope>NUCLEOTIDE SEQUENCE [LARGE SCALE GENOMIC DNA]</scope>
    <source>
        <strain evidence="8">SpSt-34</strain>
        <strain evidence="9">SpSt-69</strain>
    </source>
</reference>
<evidence type="ECO:0000256" key="6">
    <source>
        <dbReference type="RuleBase" id="RU365089"/>
    </source>
</evidence>
<keyword evidence="6" id="KW-0814">Transposable element</keyword>
<evidence type="ECO:0000256" key="1">
    <source>
        <dbReference type="ARBA" id="ARBA00002190"/>
    </source>
</evidence>
<name>A0A7C2P449_UNCW3</name>
<evidence type="ECO:0000256" key="2">
    <source>
        <dbReference type="ARBA" id="ARBA00010961"/>
    </source>
</evidence>
<evidence type="ECO:0000256" key="7">
    <source>
        <dbReference type="SAM" id="MobiDB-lite"/>
    </source>
</evidence>
<comment type="function">
    <text evidence="1 6">Required for the transposition of the insertion element.</text>
</comment>
<dbReference type="InterPro" id="IPR001207">
    <property type="entry name" value="Transposase_mutator"/>
</dbReference>
<dbReference type="AlphaFoldDB" id="A0A7C2P449"/>
<evidence type="ECO:0000256" key="5">
    <source>
        <dbReference type="ARBA" id="ARBA00023172"/>
    </source>
</evidence>
<dbReference type="Pfam" id="PF00872">
    <property type="entry name" value="Transposase_mut"/>
    <property type="match status" value="1"/>
</dbReference>
<evidence type="ECO:0000313" key="9">
    <source>
        <dbReference type="EMBL" id="HGL17060.1"/>
    </source>
</evidence>
<comment type="caution">
    <text evidence="8">The sequence shown here is derived from an EMBL/GenBank/DDBJ whole genome shotgun (WGS) entry which is preliminary data.</text>
</comment>
<keyword evidence="5 6" id="KW-0233">DNA recombination</keyword>
<dbReference type="PANTHER" id="PTHR33217">
    <property type="entry name" value="TRANSPOSASE FOR INSERTION SEQUENCE ELEMENT IS1081"/>
    <property type="match status" value="1"/>
</dbReference>
<accession>A0A7C2P449</accession>
<evidence type="ECO:0000256" key="3">
    <source>
        <dbReference type="ARBA" id="ARBA00022578"/>
    </source>
</evidence>
<dbReference type="GO" id="GO:0004803">
    <property type="term" value="F:transposase activity"/>
    <property type="evidence" value="ECO:0007669"/>
    <property type="project" value="UniProtKB-UniRule"/>
</dbReference>
<comment type="similarity">
    <text evidence="2 6">Belongs to the transposase mutator family.</text>
</comment>
<feature type="region of interest" description="Disordered" evidence="7">
    <location>
        <begin position="11"/>
        <end position="30"/>
    </location>
</feature>
<dbReference type="GO" id="GO:0006313">
    <property type="term" value="P:DNA transposition"/>
    <property type="evidence" value="ECO:0007669"/>
    <property type="project" value="UniProtKB-UniRule"/>
</dbReference>
<sequence length="238" mass="27803">MFLDGTFISLPRGKNRQGTGLRGSGDQARWRKEDPRVLALRRTRVKHPEFGRRFSKISSDVGGPTVRIFVTDDLPGLEKTIKKIFPESDWQLCVLHAVRYALNKARKKDREALAEALKKIYRAETEEEAEEALGSLWKRWDKVYPKIVEQWETKAYALLAFLRYHKPIRHYLYTTNRLERLAKEVKRRAKVVEVFCGEGTVERLLYLVLSQLDEAWGAPKPREFAEIHPRNYHVALTQ</sequence>
<keyword evidence="3 6" id="KW-0815">Transposition</keyword>
<evidence type="ECO:0000256" key="4">
    <source>
        <dbReference type="ARBA" id="ARBA00023125"/>
    </source>
</evidence>
<evidence type="ECO:0000313" key="8">
    <source>
        <dbReference type="EMBL" id="HEN28596.1"/>
    </source>
</evidence>
<dbReference type="EMBL" id="DSOL01000232">
    <property type="protein sequence ID" value="HEN28596.1"/>
    <property type="molecule type" value="Genomic_DNA"/>
</dbReference>
<organism evidence="8">
    <name type="scientific">candidate division WOR-3 bacterium</name>
    <dbReference type="NCBI Taxonomy" id="2052148"/>
    <lineage>
        <taxon>Bacteria</taxon>
        <taxon>Bacteria division WOR-3</taxon>
    </lineage>
</organism>
<dbReference type="EMBL" id="DTDJ01000015">
    <property type="protein sequence ID" value="HGL17060.1"/>
    <property type="molecule type" value="Genomic_DNA"/>
</dbReference>
<dbReference type="PANTHER" id="PTHR33217:SF8">
    <property type="entry name" value="MUTATOR FAMILY TRANSPOSASE"/>
    <property type="match status" value="1"/>
</dbReference>
<dbReference type="GO" id="GO:0003677">
    <property type="term" value="F:DNA binding"/>
    <property type="evidence" value="ECO:0007669"/>
    <property type="project" value="UniProtKB-UniRule"/>
</dbReference>
<keyword evidence="4 6" id="KW-0238">DNA-binding</keyword>
<proteinExistence type="inferred from homology"/>